<organism evidence="1 2">
    <name type="scientific">Anopheles minimus</name>
    <dbReference type="NCBI Taxonomy" id="112268"/>
    <lineage>
        <taxon>Eukaryota</taxon>
        <taxon>Metazoa</taxon>
        <taxon>Ecdysozoa</taxon>
        <taxon>Arthropoda</taxon>
        <taxon>Hexapoda</taxon>
        <taxon>Insecta</taxon>
        <taxon>Pterygota</taxon>
        <taxon>Neoptera</taxon>
        <taxon>Endopterygota</taxon>
        <taxon>Diptera</taxon>
        <taxon>Nematocera</taxon>
        <taxon>Culicoidea</taxon>
        <taxon>Culicidae</taxon>
        <taxon>Anophelinae</taxon>
        <taxon>Anopheles</taxon>
    </lineage>
</organism>
<accession>A0A182WQA1</accession>
<dbReference type="VEuPathDB" id="VectorBase:AMIN014827"/>
<name>A0A182WQA1_9DIPT</name>
<protein>
    <submittedName>
        <fullName evidence="1">Uncharacterized protein</fullName>
    </submittedName>
</protein>
<sequence>MDRTLGRTVDTVKCASRSV</sequence>
<dbReference type="Proteomes" id="UP000075920">
    <property type="component" value="Unassembled WGS sequence"/>
</dbReference>
<keyword evidence="2" id="KW-1185">Reference proteome</keyword>
<evidence type="ECO:0000313" key="1">
    <source>
        <dbReference type="EnsemblMetazoa" id="AMIN014827-PA"/>
    </source>
</evidence>
<dbReference type="EnsemblMetazoa" id="AMIN014827-RA">
    <property type="protein sequence ID" value="AMIN014827-PA"/>
    <property type="gene ID" value="AMIN014827"/>
</dbReference>
<proteinExistence type="predicted"/>
<reference evidence="2" key="1">
    <citation type="submission" date="2013-03" db="EMBL/GenBank/DDBJ databases">
        <title>The Genome Sequence of Anopheles minimus MINIMUS1.</title>
        <authorList>
            <consortium name="The Broad Institute Genomics Platform"/>
            <person name="Neafsey D.E."/>
            <person name="Walton C."/>
            <person name="Walker B."/>
            <person name="Young S.K."/>
            <person name="Zeng Q."/>
            <person name="Gargeya S."/>
            <person name="Fitzgerald M."/>
            <person name="Haas B."/>
            <person name="Abouelleil A."/>
            <person name="Allen A.W."/>
            <person name="Alvarado L."/>
            <person name="Arachchi H.M."/>
            <person name="Berlin A.M."/>
            <person name="Chapman S.B."/>
            <person name="Gainer-Dewar J."/>
            <person name="Goldberg J."/>
            <person name="Griggs A."/>
            <person name="Gujja S."/>
            <person name="Hansen M."/>
            <person name="Howarth C."/>
            <person name="Imamovic A."/>
            <person name="Ireland A."/>
            <person name="Larimer J."/>
            <person name="McCowan C."/>
            <person name="Murphy C."/>
            <person name="Pearson M."/>
            <person name="Poon T.W."/>
            <person name="Priest M."/>
            <person name="Roberts A."/>
            <person name="Saif S."/>
            <person name="Shea T."/>
            <person name="Sisk P."/>
            <person name="Sykes S."/>
            <person name="Wortman J."/>
            <person name="Nusbaum C."/>
            <person name="Birren B."/>
        </authorList>
    </citation>
    <scope>NUCLEOTIDE SEQUENCE [LARGE SCALE GENOMIC DNA]</scope>
    <source>
        <strain evidence="2">MINIMUS1</strain>
    </source>
</reference>
<evidence type="ECO:0000313" key="2">
    <source>
        <dbReference type="Proteomes" id="UP000075920"/>
    </source>
</evidence>
<reference evidence="1" key="2">
    <citation type="submission" date="2020-05" db="UniProtKB">
        <authorList>
            <consortium name="EnsemblMetazoa"/>
        </authorList>
    </citation>
    <scope>IDENTIFICATION</scope>
    <source>
        <strain evidence="1">MINIMUS1</strain>
    </source>
</reference>
<dbReference type="AlphaFoldDB" id="A0A182WQA1"/>